<evidence type="ECO:0000256" key="6">
    <source>
        <dbReference type="SAM" id="MobiDB-lite"/>
    </source>
</evidence>
<reference evidence="8" key="2">
    <citation type="journal article" date="2019" name="IMA Fungus">
        <title>Genome sequencing and comparison of five Tilletia species to identify candidate genes for the detection of regulated species infecting wheat.</title>
        <authorList>
            <person name="Nguyen H.D.T."/>
            <person name="Sultana T."/>
            <person name="Kesanakurti P."/>
            <person name="Hambleton S."/>
        </authorList>
    </citation>
    <scope>NUCLEOTIDE SEQUENCE</scope>
    <source>
        <strain evidence="8">DAOMC 236426</strain>
    </source>
</reference>
<dbReference type="GO" id="GO:0005524">
    <property type="term" value="F:ATP binding"/>
    <property type="evidence" value="ECO:0007669"/>
    <property type="project" value="UniProtKB-UniRule"/>
</dbReference>
<reference evidence="8" key="1">
    <citation type="submission" date="2016-04" db="EMBL/GenBank/DDBJ databases">
        <authorList>
            <person name="Nguyen H.D."/>
            <person name="Samba Siva P."/>
            <person name="Cullis J."/>
            <person name="Levesque C.A."/>
            <person name="Hambleton S."/>
        </authorList>
    </citation>
    <scope>NUCLEOTIDE SEQUENCE</scope>
    <source>
        <strain evidence="8">DAOMC 236426</strain>
    </source>
</reference>
<organism evidence="8 9">
    <name type="scientific">Tilletia controversa</name>
    <name type="common">dwarf bunt fungus</name>
    <dbReference type="NCBI Taxonomy" id="13291"/>
    <lineage>
        <taxon>Eukaryota</taxon>
        <taxon>Fungi</taxon>
        <taxon>Dikarya</taxon>
        <taxon>Basidiomycota</taxon>
        <taxon>Ustilaginomycotina</taxon>
        <taxon>Exobasidiomycetes</taxon>
        <taxon>Tilletiales</taxon>
        <taxon>Tilletiaceae</taxon>
        <taxon>Tilletia</taxon>
    </lineage>
</organism>
<evidence type="ECO:0000313" key="9">
    <source>
        <dbReference type="Proteomes" id="UP000077684"/>
    </source>
</evidence>
<dbReference type="GO" id="GO:0004672">
    <property type="term" value="F:protein kinase activity"/>
    <property type="evidence" value="ECO:0007669"/>
    <property type="project" value="InterPro"/>
</dbReference>
<feature type="binding site" evidence="5">
    <location>
        <position position="114"/>
    </location>
    <ligand>
        <name>ATP</name>
        <dbReference type="ChEBI" id="CHEBI:30616"/>
    </ligand>
</feature>
<comment type="caution">
    <text evidence="8">The sequence shown here is derived from an EMBL/GenBank/DDBJ whole genome shotgun (WGS) entry which is preliminary data.</text>
</comment>
<dbReference type="InterPro" id="IPR017441">
    <property type="entry name" value="Protein_kinase_ATP_BS"/>
</dbReference>
<feature type="region of interest" description="Disordered" evidence="6">
    <location>
        <begin position="27"/>
        <end position="65"/>
    </location>
</feature>
<evidence type="ECO:0000313" key="8">
    <source>
        <dbReference type="EMBL" id="KAE8248973.1"/>
    </source>
</evidence>
<dbReference type="Gene3D" id="1.10.510.10">
    <property type="entry name" value="Transferase(Phosphotransferase) domain 1"/>
    <property type="match status" value="1"/>
</dbReference>
<accession>A0A8X7MU34</accession>
<evidence type="ECO:0000256" key="1">
    <source>
        <dbReference type="ARBA" id="ARBA00022679"/>
    </source>
</evidence>
<proteinExistence type="predicted"/>
<keyword evidence="2 5" id="KW-0547">Nucleotide-binding</keyword>
<protein>
    <recommendedName>
        <fullName evidence="7">Protein kinase domain-containing protein</fullName>
    </recommendedName>
</protein>
<evidence type="ECO:0000256" key="4">
    <source>
        <dbReference type="ARBA" id="ARBA00022840"/>
    </source>
</evidence>
<dbReference type="InterPro" id="IPR050339">
    <property type="entry name" value="CC_SR_Kinase"/>
</dbReference>
<feature type="domain" description="Protein kinase" evidence="7">
    <location>
        <begin position="85"/>
        <end position="311"/>
    </location>
</feature>
<dbReference type="EMBL" id="LWDE02000313">
    <property type="protein sequence ID" value="KAE8248973.1"/>
    <property type="molecule type" value="Genomic_DNA"/>
</dbReference>
<sequence>MSPAYGSLTGFHDPFSLSSAAERARYTPAGEDGAAHRVGLDPEHKHNTPAGEGDTGHRDDANAGSKRKAWVPSVIWRPHGWLRRVKAAPLLGRGAFASAHRAVDLLGGPERAVKRQEYTDRPSSRLVSKIRALSILKPHPGIVELLELCYSARVIDLVMPIYWGTLQDLLDTTQGRKLRLCTAKNLTHQILVAVTHIHKNGVVDLDIMPDNILLSNSGAVKISDFGLAVEAGTGQDMLTAGTVDYTAPEYLMGLSDHLRAAPDIVVQTGQLVASVLEPVLGGNQSRDRFSVETRTTVGAVQSRLSEYSLHR</sequence>
<dbReference type="InterPro" id="IPR000719">
    <property type="entry name" value="Prot_kinase_dom"/>
</dbReference>
<keyword evidence="3" id="KW-0418">Kinase</keyword>
<dbReference type="SUPFAM" id="SSF56112">
    <property type="entry name" value="Protein kinase-like (PK-like)"/>
    <property type="match status" value="1"/>
</dbReference>
<keyword evidence="4 5" id="KW-0067">ATP-binding</keyword>
<evidence type="ECO:0000256" key="3">
    <source>
        <dbReference type="ARBA" id="ARBA00022777"/>
    </source>
</evidence>
<dbReference type="InterPro" id="IPR011009">
    <property type="entry name" value="Kinase-like_dom_sf"/>
</dbReference>
<gene>
    <name evidence="8" type="ORF">A4X06_0g3443</name>
</gene>
<name>A0A8X7MU34_9BASI</name>
<dbReference type="Pfam" id="PF00069">
    <property type="entry name" value="Pkinase"/>
    <property type="match status" value="1"/>
</dbReference>
<dbReference type="AlphaFoldDB" id="A0A8X7MU34"/>
<evidence type="ECO:0000256" key="5">
    <source>
        <dbReference type="PROSITE-ProRule" id="PRU10141"/>
    </source>
</evidence>
<dbReference type="Proteomes" id="UP000077684">
    <property type="component" value="Unassembled WGS sequence"/>
</dbReference>
<dbReference type="PANTHER" id="PTHR11042">
    <property type="entry name" value="EUKARYOTIC TRANSLATION INITIATION FACTOR 2-ALPHA KINASE EIF2-ALPHA KINASE -RELATED"/>
    <property type="match status" value="1"/>
</dbReference>
<dbReference type="GO" id="GO:0005634">
    <property type="term" value="C:nucleus"/>
    <property type="evidence" value="ECO:0007669"/>
    <property type="project" value="TreeGrafter"/>
</dbReference>
<feature type="compositionally biased region" description="Basic and acidic residues" evidence="6">
    <location>
        <begin position="33"/>
        <end position="46"/>
    </location>
</feature>
<keyword evidence="1" id="KW-0808">Transferase</keyword>
<evidence type="ECO:0000256" key="2">
    <source>
        <dbReference type="ARBA" id="ARBA00022741"/>
    </source>
</evidence>
<dbReference type="PROSITE" id="PS00107">
    <property type="entry name" value="PROTEIN_KINASE_ATP"/>
    <property type="match status" value="1"/>
</dbReference>
<dbReference type="PROSITE" id="PS50011">
    <property type="entry name" value="PROTEIN_KINASE_DOM"/>
    <property type="match status" value="1"/>
</dbReference>
<dbReference type="GO" id="GO:0005737">
    <property type="term" value="C:cytoplasm"/>
    <property type="evidence" value="ECO:0007669"/>
    <property type="project" value="TreeGrafter"/>
</dbReference>
<evidence type="ECO:0000259" key="7">
    <source>
        <dbReference type="PROSITE" id="PS50011"/>
    </source>
</evidence>
<keyword evidence="9" id="KW-1185">Reference proteome</keyword>